<dbReference type="PANTHER" id="PTHR33387:SF3">
    <property type="entry name" value="DUF985 DOMAIN-CONTAINING PROTEIN"/>
    <property type="match status" value="1"/>
</dbReference>
<dbReference type="Proteomes" id="UP000195871">
    <property type="component" value="Unassembled WGS sequence"/>
</dbReference>
<dbReference type="Proteomes" id="UP000029867">
    <property type="component" value="Unassembled WGS sequence"/>
</dbReference>
<dbReference type="PANTHER" id="PTHR33387">
    <property type="entry name" value="RMLC-LIKE JELLY ROLL FOLD PROTEIN"/>
    <property type="match status" value="1"/>
</dbReference>
<evidence type="ECO:0000313" key="3">
    <source>
        <dbReference type="EMBL" id="KGK36084.1"/>
    </source>
</evidence>
<organism evidence="3 6">
    <name type="scientific">Pichia kudriavzevii</name>
    <name type="common">Yeast</name>
    <name type="synonym">Issatchenkia orientalis</name>
    <dbReference type="NCBI Taxonomy" id="4909"/>
    <lineage>
        <taxon>Eukaryota</taxon>
        <taxon>Fungi</taxon>
        <taxon>Dikarya</taxon>
        <taxon>Ascomycota</taxon>
        <taxon>Saccharomycotina</taxon>
        <taxon>Pichiomycetes</taxon>
        <taxon>Pichiales</taxon>
        <taxon>Pichiaceae</taxon>
        <taxon>Pichia</taxon>
    </lineage>
</organism>
<reference evidence="3" key="2">
    <citation type="submission" date="2014-08" db="EMBL/GenBank/DDBJ databases">
        <title>Exploiting Issatchenkia orientalis SD108 for Succinic Acid Production.</title>
        <authorList>
            <person name="Xiao H."/>
            <person name="Shao Z."/>
            <person name="Jiang Y."/>
            <person name="Dole S."/>
            <person name="Zhao H."/>
        </authorList>
    </citation>
    <scope>NUCLEOTIDE SEQUENCE [LARGE SCALE GENOMIC DNA]</scope>
    <source>
        <strain evidence="3">SD108</strain>
    </source>
</reference>
<dbReference type="eggNOG" id="ENOG502RCWJ">
    <property type="taxonomic scope" value="Eukaryota"/>
</dbReference>
<protein>
    <recommendedName>
        <fullName evidence="1">DUF985 domain-containing protein</fullName>
    </recommendedName>
</protein>
<dbReference type="InterPro" id="IPR039935">
    <property type="entry name" value="YML079W-like"/>
</dbReference>
<dbReference type="HOGENOM" id="CLU_097615_0_0_1"/>
<dbReference type="Gene3D" id="2.60.120.10">
    <property type="entry name" value="Jelly Rolls"/>
    <property type="match status" value="1"/>
</dbReference>
<dbReference type="InterPro" id="IPR014710">
    <property type="entry name" value="RmlC-like_jellyroll"/>
</dbReference>
<dbReference type="EMBL" id="CP028773">
    <property type="protein sequence ID" value="AWU73918.1"/>
    <property type="molecule type" value="Genomic_DNA"/>
</dbReference>
<gene>
    <name evidence="4" type="ORF">BOH78_0978</name>
    <name evidence="2" type="ORF">C5L36_0A05150</name>
    <name evidence="5" type="ORF">CAS74_001718</name>
    <name evidence="3" type="ORF">JL09_g4767</name>
</gene>
<reference evidence="7" key="3">
    <citation type="journal article" date="2017" name="Genome Announc.">
        <title>Genome sequences of Cyberlindnera fabianii 65, Pichia kudriavzevii 129, and Saccharomyces cerevisiae 131 isolated from fermented masau fruits in Zimbabwe.</title>
        <authorList>
            <person name="van Rijswijck I.M.H."/>
            <person name="Derks M.F.L."/>
            <person name="Abee T."/>
            <person name="de Ridder D."/>
            <person name="Smid E.J."/>
        </authorList>
    </citation>
    <scope>NUCLEOTIDE SEQUENCE [LARGE SCALE GENOMIC DNA]</scope>
    <source>
        <strain evidence="7">129</strain>
    </source>
</reference>
<dbReference type="EMBL" id="MQVM01000003">
    <property type="protein sequence ID" value="ONH76724.1"/>
    <property type="molecule type" value="Genomic_DNA"/>
</dbReference>
<dbReference type="OrthoDB" id="6614653at2759"/>
<dbReference type="InterPro" id="IPR011051">
    <property type="entry name" value="RmlC_Cupin_sf"/>
</dbReference>
<dbReference type="Pfam" id="PF06172">
    <property type="entry name" value="Cupin_5"/>
    <property type="match status" value="1"/>
</dbReference>
<reference evidence="4" key="4">
    <citation type="submission" date="2017-01" db="EMBL/GenBank/DDBJ databases">
        <authorList>
            <person name="Mah S.A."/>
            <person name="Swanson W.J."/>
            <person name="Moy G.W."/>
            <person name="Vacquier V.D."/>
        </authorList>
    </citation>
    <scope>NUCLEOTIDE SEQUENCE [LARGE SCALE GENOMIC DNA]</scope>
    <source>
        <strain evidence="4">129</strain>
    </source>
</reference>
<name>A0A099NVT8_PICKU</name>
<proteinExistence type="predicted"/>
<dbReference type="VEuPathDB" id="FungiDB:C5L36_0A05150"/>
<sequence length="197" mass="22384">MAVKIRKPQYKERGITWEDQSVVQLASELDLEKHSFGGYFRETDRSKDKVVKKQLQIESGDYKDVERSESSVIHFLMTCDSPVNRFHVNVTSKCIYVLQRGSGVYVCIHPDGRLETFRVGFDVANGERTQWVVEPGVYKAGYLVNSADAANETATDLLWITEIVVPGFDLDDMKFLDKKLLVEKVGSEQAAKLEFLL</sequence>
<accession>A0A099NVT8</accession>
<reference evidence="2 9" key="6">
    <citation type="submission" date="2018-06" db="EMBL/GenBank/DDBJ databases">
        <title>Population genomics shows no distinction between pathogenic Candida krusei and environmental Pichia kudriavzevii: One species, four names.</title>
        <authorList>
            <person name="Douglass A.P."/>
            <person name="Offei B."/>
            <person name="Braun-Galleani S."/>
            <person name="Coughlan A.Y."/>
            <person name="Martos A."/>
            <person name="Ortiz-Merino R.A."/>
            <person name="Byrne K.P."/>
            <person name="Wolfe K.H."/>
        </authorList>
    </citation>
    <scope>NUCLEOTIDE SEQUENCE [LARGE SCALE GENOMIC DNA]</scope>
    <source>
        <strain evidence="2 9">CBS573</strain>
    </source>
</reference>
<reference evidence="5 8" key="5">
    <citation type="submission" date="2017-05" db="EMBL/GenBank/DDBJ databases">
        <title>The Genome Sequence of Candida krusei Ckrusei653.</title>
        <authorList>
            <person name="Cuomo C."/>
            <person name="Forche A."/>
            <person name="Young S."/>
            <person name="Abouelleil A."/>
            <person name="Cao P."/>
            <person name="Chapman S."/>
            <person name="Cusick C."/>
            <person name="Shea T."/>
            <person name="Nusbaum C."/>
            <person name="Birren B."/>
        </authorList>
    </citation>
    <scope>NUCLEOTIDE SEQUENCE [LARGE SCALE GENOMIC DNA]</scope>
    <source>
        <strain evidence="5 8">Ckrusei653</strain>
    </source>
</reference>
<evidence type="ECO:0000259" key="1">
    <source>
        <dbReference type="Pfam" id="PF06172"/>
    </source>
</evidence>
<dbReference type="Proteomes" id="UP000189274">
    <property type="component" value="Unassembled WGS sequence"/>
</dbReference>
<evidence type="ECO:0000313" key="5">
    <source>
        <dbReference type="EMBL" id="OUT23400.1"/>
    </source>
</evidence>
<evidence type="ECO:0000313" key="6">
    <source>
        <dbReference type="Proteomes" id="UP000029867"/>
    </source>
</evidence>
<evidence type="ECO:0000313" key="8">
    <source>
        <dbReference type="Proteomes" id="UP000195871"/>
    </source>
</evidence>
<evidence type="ECO:0000313" key="4">
    <source>
        <dbReference type="EMBL" id="ONH76724.1"/>
    </source>
</evidence>
<dbReference type="Proteomes" id="UP000249293">
    <property type="component" value="Chromosome 1"/>
</dbReference>
<evidence type="ECO:0000313" key="2">
    <source>
        <dbReference type="EMBL" id="AWU73918.1"/>
    </source>
</evidence>
<dbReference type="AlphaFoldDB" id="A0A099NVT8"/>
<dbReference type="CDD" id="cd06121">
    <property type="entry name" value="cupin_YML079wp"/>
    <property type="match status" value="1"/>
</dbReference>
<dbReference type="EMBL" id="JQFK01000161">
    <property type="protein sequence ID" value="KGK36084.1"/>
    <property type="molecule type" value="Genomic_DNA"/>
</dbReference>
<dbReference type="EMBL" id="NHMM01000002">
    <property type="protein sequence ID" value="OUT23400.1"/>
    <property type="molecule type" value="Genomic_DNA"/>
</dbReference>
<dbReference type="InterPro" id="IPR009327">
    <property type="entry name" value="Cupin_DUF985"/>
</dbReference>
<feature type="domain" description="DUF985" evidence="1">
    <location>
        <begin position="24"/>
        <end position="175"/>
    </location>
</feature>
<evidence type="ECO:0000313" key="7">
    <source>
        <dbReference type="Proteomes" id="UP000189274"/>
    </source>
</evidence>
<keyword evidence="9" id="KW-1185">Reference proteome</keyword>
<evidence type="ECO:0000313" key="9">
    <source>
        <dbReference type="Proteomes" id="UP000249293"/>
    </source>
</evidence>
<dbReference type="SUPFAM" id="SSF51182">
    <property type="entry name" value="RmlC-like cupins"/>
    <property type="match status" value="1"/>
</dbReference>
<reference evidence="6" key="1">
    <citation type="journal article" date="2014" name="Microb. Cell Fact.">
        <title>Exploiting Issatchenkia orientalis SD108 for succinic acid production.</title>
        <authorList>
            <person name="Xiao H."/>
            <person name="Shao Z."/>
            <person name="Jiang Y."/>
            <person name="Dole S."/>
            <person name="Zhao H."/>
        </authorList>
    </citation>
    <scope>NUCLEOTIDE SEQUENCE [LARGE SCALE GENOMIC DNA]</scope>
    <source>
        <strain evidence="6">SD108</strain>
    </source>
</reference>